<dbReference type="EMBL" id="CP043641">
    <property type="protein sequence ID" value="QNE36372.1"/>
    <property type="molecule type" value="Genomic_DNA"/>
</dbReference>
<evidence type="ECO:0000313" key="1">
    <source>
        <dbReference type="EMBL" id="QNE36372.1"/>
    </source>
</evidence>
<dbReference type="Proteomes" id="UP000515511">
    <property type="component" value="Chromosome"/>
</dbReference>
<gene>
    <name evidence="1" type="ORF">F1C12_15465</name>
</gene>
<dbReference type="KEGG" id="lse:F1C12_15465"/>
<sequence length="94" mass="9912">MSIRKFLAGSAVAAALVTGVGIDTAQAPQASAVECVQSVTIWQAYNKCAGVPARHWDAIKNSASKYGNWASAGQWSKQTSCWANVVSYGYSLKA</sequence>
<dbReference type="AlphaFoldDB" id="A0A7G6YD07"/>
<dbReference type="RefSeq" id="WP_185275807.1">
    <property type="nucleotide sequence ID" value="NZ_CP043641.1"/>
</dbReference>
<evidence type="ECO:0000313" key="2">
    <source>
        <dbReference type="Proteomes" id="UP000515511"/>
    </source>
</evidence>
<accession>A0A7G6YD07</accession>
<name>A0A7G6YD07_9MICO</name>
<organism evidence="1 2">
    <name type="scientific">Leifsonia shinshuensis</name>
    <dbReference type="NCBI Taxonomy" id="150026"/>
    <lineage>
        <taxon>Bacteria</taxon>
        <taxon>Bacillati</taxon>
        <taxon>Actinomycetota</taxon>
        <taxon>Actinomycetes</taxon>
        <taxon>Micrococcales</taxon>
        <taxon>Microbacteriaceae</taxon>
        <taxon>Leifsonia</taxon>
    </lineage>
</organism>
<reference evidence="2" key="1">
    <citation type="submission" date="2019-09" db="EMBL/GenBank/DDBJ databases">
        <title>Antimicrobial potential of Antarctic Bacteria.</title>
        <authorList>
            <person name="Benaud N."/>
            <person name="Edwards R.J."/>
            <person name="Ferrari B.C."/>
        </authorList>
    </citation>
    <scope>NUCLEOTIDE SEQUENCE [LARGE SCALE GENOMIC DNA]</scope>
    <source>
        <strain evidence="2">INR9</strain>
    </source>
</reference>
<proteinExistence type="predicted"/>
<protein>
    <submittedName>
        <fullName evidence="1">Uncharacterized protein</fullName>
    </submittedName>
</protein>